<feature type="binding site" evidence="8">
    <location>
        <begin position="15"/>
        <end position="17"/>
    </location>
    <ligand>
        <name>shikimate</name>
        <dbReference type="ChEBI" id="CHEBI:36208"/>
    </ligand>
</feature>
<feature type="binding site" evidence="8">
    <location>
        <position position="215"/>
    </location>
    <ligand>
        <name>NADP(+)</name>
        <dbReference type="ChEBI" id="CHEBI:58349"/>
    </ligand>
</feature>
<dbReference type="CDD" id="cd01065">
    <property type="entry name" value="NAD_bind_Shikimate_DH"/>
    <property type="match status" value="1"/>
</dbReference>
<feature type="domain" description="SDH C-terminal" evidence="11">
    <location>
        <begin position="238"/>
        <end position="268"/>
    </location>
</feature>
<dbReference type="Gene3D" id="3.40.50.10860">
    <property type="entry name" value="Leucine Dehydrogenase, chain A, domain 1"/>
    <property type="match status" value="1"/>
</dbReference>
<keyword evidence="4 8" id="KW-0521">NADP</keyword>
<evidence type="ECO:0000256" key="1">
    <source>
        <dbReference type="ARBA" id="ARBA00004871"/>
    </source>
</evidence>
<feature type="binding site" evidence="8">
    <location>
        <position position="102"/>
    </location>
    <ligand>
        <name>shikimate</name>
        <dbReference type="ChEBI" id="CHEBI:36208"/>
    </ligand>
</feature>
<dbReference type="Pfam" id="PF18317">
    <property type="entry name" value="SDH_C"/>
    <property type="match status" value="1"/>
</dbReference>
<evidence type="ECO:0000259" key="9">
    <source>
        <dbReference type="Pfam" id="PF01488"/>
    </source>
</evidence>
<dbReference type="NCBIfam" id="TIGR00507">
    <property type="entry name" value="aroE"/>
    <property type="match status" value="1"/>
</dbReference>
<feature type="binding site" evidence="8">
    <location>
        <begin position="127"/>
        <end position="131"/>
    </location>
    <ligand>
        <name>NADP(+)</name>
        <dbReference type="ChEBI" id="CHEBI:58349"/>
    </ligand>
</feature>
<dbReference type="NCBIfam" id="NF001310">
    <property type="entry name" value="PRK00258.1-2"/>
    <property type="match status" value="1"/>
</dbReference>
<evidence type="ECO:0000256" key="4">
    <source>
        <dbReference type="ARBA" id="ARBA00022857"/>
    </source>
</evidence>
<comment type="subunit">
    <text evidence="8">Homodimer.</text>
</comment>
<comment type="caution">
    <text evidence="12">The sequence shown here is derived from an EMBL/GenBank/DDBJ whole genome shotgun (WGS) entry which is preliminary data.</text>
</comment>
<sequence>MTDCYAVIGNPIAQSKSPLLHTAFARQFGHDLRYEAILAEPETFRETVLAFAAAGGRGMNVTAPFKLAAAELADTLTERARAAGAVNTLKFDPDGILGDNTDGVGLVGDIQDRLGVPLAGRRILVIGAGGATRGILLPLLQARPAGILVVNRTAARAEALAHALEAAGRVRGGPLEAAGGQEYDVVIHATSAGLNEGEAPPVDYRVAAGGLAYDLAYGEDTPFMRQARDRGAALAVDGLGMLVGQAAESYRVWRGVRPDVRPVLEQLQLA</sequence>
<dbReference type="PANTHER" id="PTHR21089">
    <property type="entry name" value="SHIKIMATE DEHYDROGENASE"/>
    <property type="match status" value="1"/>
</dbReference>
<feature type="binding site" evidence="8">
    <location>
        <position position="238"/>
    </location>
    <ligand>
        <name>NADP(+)</name>
        <dbReference type="ChEBI" id="CHEBI:58349"/>
    </ligand>
</feature>
<dbReference type="HAMAP" id="MF_00222">
    <property type="entry name" value="Shikimate_DH_AroE"/>
    <property type="match status" value="1"/>
</dbReference>
<reference evidence="12 13" key="1">
    <citation type="journal article" date="2019" name="Int. J. Syst. Evol. Microbiol.">
        <title>The Global Catalogue of Microorganisms (GCM) 10K type strain sequencing project: providing services to taxonomists for standard genome sequencing and annotation.</title>
        <authorList>
            <consortium name="The Broad Institute Genomics Platform"/>
            <consortium name="The Broad Institute Genome Sequencing Center for Infectious Disease"/>
            <person name="Wu L."/>
            <person name="Ma J."/>
        </authorList>
    </citation>
    <scope>NUCLEOTIDE SEQUENCE [LARGE SCALE GENOMIC DNA]</scope>
    <source>
        <strain evidence="12 13">JCM 16240</strain>
    </source>
</reference>
<dbReference type="InterPro" id="IPR041121">
    <property type="entry name" value="SDH_C"/>
</dbReference>
<feature type="binding site" evidence="8">
    <location>
        <begin position="151"/>
        <end position="156"/>
    </location>
    <ligand>
        <name>NADP(+)</name>
        <dbReference type="ChEBI" id="CHEBI:58349"/>
    </ligand>
</feature>
<feature type="binding site" evidence="8">
    <location>
        <position position="87"/>
    </location>
    <ligand>
        <name>shikimate</name>
        <dbReference type="ChEBI" id="CHEBI:36208"/>
    </ligand>
</feature>
<evidence type="ECO:0000256" key="5">
    <source>
        <dbReference type="ARBA" id="ARBA00023002"/>
    </source>
</evidence>
<dbReference type="EC" id="1.1.1.25" evidence="2 8"/>
<keyword evidence="6 8" id="KW-0057">Aromatic amino acid biosynthesis</keyword>
<dbReference type="InterPro" id="IPR036291">
    <property type="entry name" value="NAD(P)-bd_dom_sf"/>
</dbReference>
<organism evidence="12 13">
    <name type="scientific">Castellaniella daejeonensis</name>
    <dbReference type="NCBI Taxonomy" id="659013"/>
    <lineage>
        <taxon>Bacteria</taxon>
        <taxon>Pseudomonadati</taxon>
        <taxon>Pseudomonadota</taxon>
        <taxon>Betaproteobacteria</taxon>
        <taxon>Burkholderiales</taxon>
        <taxon>Alcaligenaceae</taxon>
        <taxon>Castellaniella</taxon>
    </lineage>
</organism>
<feature type="binding site" evidence="8">
    <location>
        <position position="78"/>
    </location>
    <ligand>
        <name>NADP(+)</name>
        <dbReference type="ChEBI" id="CHEBI:58349"/>
    </ligand>
</feature>
<dbReference type="Proteomes" id="UP001501176">
    <property type="component" value="Unassembled WGS sequence"/>
</dbReference>
<dbReference type="InterPro" id="IPR013708">
    <property type="entry name" value="Shikimate_DH-bd_N"/>
</dbReference>
<comment type="catalytic activity">
    <reaction evidence="7 8">
        <text>shikimate + NADP(+) = 3-dehydroshikimate + NADPH + H(+)</text>
        <dbReference type="Rhea" id="RHEA:17737"/>
        <dbReference type="ChEBI" id="CHEBI:15378"/>
        <dbReference type="ChEBI" id="CHEBI:16630"/>
        <dbReference type="ChEBI" id="CHEBI:36208"/>
        <dbReference type="ChEBI" id="CHEBI:57783"/>
        <dbReference type="ChEBI" id="CHEBI:58349"/>
        <dbReference type="EC" id="1.1.1.25"/>
    </reaction>
</comment>
<dbReference type="InterPro" id="IPR006151">
    <property type="entry name" value="Shikm_DH/Glu-tRNA_Rdtase"/>
</dbReference>
<evidence type="ECO:0000256" key="3">
    <source>
        <dbReference type="ARBA" id="ARBA00022605"/>
    </source>
</evidence>
<evidence type="ECO:0000256" key="7">
    <source>
        <dbReference type="ARBA" id="ARBA00049442"/>
    </source>
</evidence>
<dbReference type="EMBL" id="BAAAFN010000001">
    <property type="protein sequence ID" value="GAA0215005.1"/>
    <property type="molecule type" value="Genomic_DNA"/>
</dbReference>
<dbReference type="InterPro" id="IPR046346">
    <property type="entry name" value="Aminoacid_DH-like_N_sf"/>
</dbReference>
<protein>
    <recommendedName>
        <fullName evidence="2 8">Shikimate dehydrogenase (NADP(+))</fullName>
        <shortName evidence="8">SDH</shortName>
        <ecNumber evidence="2 8">1.1.1.25</ecNumber>
    </recommendedName>
</protein>
<comment type="pathway">
    <text evidence="1 8">Metabolic intermediate biosynthesis; chorismate biosynthesis; chorismate from D-erythrose 4-phosphate and phosphoenolpyruvate: step 4/7.</text>
</comment>
<evidence type="ECO:0000259" key="10">
    <source>
        <dbReference type="Pfam" id="PF08501"/>
    </source>
</evidence>
<evidence type="ECO:0000313" key="12">
    <source>
        <dbReference type="EMBL" id="GAA0215005.1"/>
    </source>
</evidence>
<dbReference type="Pfam" id="PF08501">
    <property type="entry name" value="Shikimate_dh_N"/>
    <property type="match status" value="1"/>
</dbReference>
<evidence type="ECO:0000259" key="11">
    <source>
        <dbReference type="Pfam" id="PF18317"/>
    </source>
</evidence>
<evidence type="ECO:0000256" key="8">
    <source>
        <dbReference type="HAMAP-Rule" id="MF_00222"/>
    </source>
</evidence>
<gene>
    <name evidence="8 12" type="primary">aroE</name>
    <name evidence="12" type="ORF">GCM10009125_00130</name>
</gene>
<dbReference type="Gene3D" id="3.40.50.720">
    <property type="entry name" value="NAD(P)-binding Rossmann-like Domain"/>
    <property type="match status" value="1"/>
</dbReference>
<evidence type="ECO:0000313" key="13">
    <source>
        <dbReference type="Proteomes" id="UP001501176"/>
    </source>
</evidence>
<proteinExistence type="inferred from homology"/>
<dbReference type="SUPFAM" id="SSF51735">
    <property type="entry name" value="NAD(P)-binding Rossmann-fold domains"/>
    <property type="match status" value="1"/>
</dbReference>
<evidence type="ECO:0000256" key="6">
    <source>
        <dbReference type="ARBA" id="ARBA00023141"/>
    </source>
</evidence>
<feature type="binding site" evidence="8">
    <location>
        <position position="245"/>
    </location>
    <ligand>
        <name>shikimate</name>
        <dbReference type="ChEBI" id="CHEBI:36208"/>
    </ligand>
</feature>
<feature type="domain" description="Shikimate dehydrogenase substrate binding N-terminal" evidence="10">
    <location>
        <begin position="7"/>
        <end position="89"/>
    </location>
</feature>
<keyword evidence="3 8" id="KW-0028">Amino-acid biosynthesis</keyword>
<feature type="active site" description="Proton acceptor" evidence="8">
    <location>
        <position position="66"/>
    </location>
</feature>
<keyword evidence="5 8" id="KW-0560">Oxidoreductase</keyword>
<dbReference type="RefSeq" id="WP_325126516.1">
    <property type="nucleotide sequence ID" value="NZ_BAAAFN010000001.1"/>
</dbReference>
<dbReference type="InterPro" id="IPR011342">
    <property type="entry name" value="Shikimate_DH"/>
</dbReference>
<accession>A0ABN0T829</accession>
<feature type="binding site" evidence="8">
    <location>
        <position position="62"/>
    </location>
    <ligand>
        <name>shikimate</name>
        <dbReference type="ChEBI" id="CHEBI:36208"/>
    </ligand>
</feature>
<comment type="similarity">
    <text evidence="8">Belongs to the shikimate dehydrogenase family.</text>
</comment>
<dbReference type="PANTHER" id="PTHR21089:SF1">
    <property type="entry name" value="BIFUNCTIONAL 3-DEHYDROQUINATE DEHYDRATASE_SHIKIMATE DEHYDROGENASE, CHLOROPLASTIC"/>
    <property type="match status" value="1"/>
</dbReference>
<name>A0ABN0T829_9BURK</name>
<dbReference type="SUPFAM" id="SSF53223">
    <property type="entry name" value="Aminoacid dehydrogenase-like, N-terminal domain"/>
    <property type="match status" value="1"/>
</dbReference>
<comment type="function">
    <text evidence="8">Involved in the biosynthesis of the chorismate, which leads to the biosynthesis of aromatic amino acids. Catalyzes the reversible NADPH linked reduction of 3-dehydroshikimate (DHSA) to yield shikimate (SA).</text>
</comment>
<feature type="domain" description="Quinate/shikimate 5-dehydrogenase/glutamyl-tRNA reductase" evidence="9">
    <location>
        <begin position="117"/>
        <end position="192"/>
    </location>
</feature>
<dbReference type="InterPro" id="IPR022893">
    <property type="entry name" value="Shikimate_DH_fam"/>
</dbReference>
<evidence type="ECO:0000256" key="2">
    <source>
        <dbReference type="ARBA" id="ARBA00012962"/>
    </source>
</evidence>
<keyword evidence="13" id="KW-1185">Reference proteome</keyword>
<dbReference type="Pfam" id="PF01488">
    <property type="entry name" value="Shikimate_DH"/>
    <property type="match status" value="1"/>
</dbReference>
<feature type="binding site" evidence="8">
    <location>
        <position position="217"/>
    </location>
    <ligand>
        <name>shikimate</name>
        <dbReference type="ChEBI" id="CHEBI:36208"/>
    </ligand>
</feature>